<dbReference type="Pfam" id="PF13510">
    <property type="entry name" value="Fer2_4"/>
    <property type="match status" value="1"/>
</dbReference>
<dbReference type="Proteomes" id="UP000779809">
    <property type="component" value="Unassembled WGS sequence"/>
</dbReference>
<proteinExistence type="predicted"/>
<gene>
    <name evidence="1" type="ORF">HYX28_08640</name>
</gene>
<comment type="caution">
    <text evidence="1">The sequence shown here is derived from an EMBL/GenBank/DDBJ whole genome shotgun (WGS) entry which is preliminary data.</text>
</comment>
<organism evidence="1 2">
    <name type="scientific">Candidatus Korobacter versatilis</name>
    <dbReference type="NCBI Taxonomy" id="658062"/>
    <lineage>
        <taxon>Bacteria</taxon>
        <taxon>Pseudomonadati</taxon>
        <taxon>Acidobacteriota</taxon>
        <taxon>Terriglobia</taxon>
        <taxon>Terriglobales</taxon>
        <taxon>Candidatus Korobacteraceae</taxon>
        <taxon>Candidatus Korobacter</taxon>
    </lineage>
</organism>
<reference evidence="1" key="1">
    <citation type="submission" date="2020-07" db="EMBL/GenBank/DDBJ databases">
        <title>Huge and variable diversity of episymbiotic CPR bacteria and DPANN archaea in groundwater ecosystems.</title>
        <authorList>
            <person name="He C.Y."/>
            <person name="Keren R."/>
            <person name="Whittaker M."/>
            <person name="Farag I.F."/>
            <person name="Doudna J."/>
            <person name="Cate J.H.D."/>
            <person name="Banfield J.F."/>
        </authorList>
    </citation>
    <scope>NUCLEOTIDE SEQUENCE</scope>
    <source>
        <strain evidence="1">NC_groundwater_580_Pr5_B-0.1um_64_19</strain>
    </source>
</reference>
<dbReference type="GO" id="GO:0051536">
    <property type="term" value="F:iron-sulfur cluster binding"/>
    <property type="evidence" value="ECO:0007669"/>
    <property type="project" value="InterPro"/>
</dbReference>
<name>A0A932ERG3_9BACT</name>
<accession>A0A932ERG3</accession>
<dbReference type="AlphaFoldDB" id="A0A932ERG3"/>
<evidence type="ECO:0000313" key="1">
    <source>
        <dbReference type="EMBL" id="MBI2678835.1"/>
    </source>
</evidence>
<dbReference type="SUPFAM" id="SSF54292">
    <property type="entry name" value="2Fe-2S ferredoxin-like"/>
    <property type="match status" value="1"/>
</dbReference>
<evidence type="ECO:0000313" key="2">
    <source>
        <dbReference type="Proteomes" id="UP000779809"/>
    </source>
</evidence>
<sequence>MSTPGPLFRPYDKLVKITVKGREVEVPDNNMILRALQFVAGDNIAYGRFCWNEECQYCRITYDMGEGTPSHTAISCKVLVKAGMRITQMDTELRYCLRDLPAPAENQKP</sequence>
<dbReference type="Gene3D" id="3.10.20.740">
    <property type="match status" value="1"/>
</dbReference>
<dbReference type="InterPro" id="IPR036010">
    <property type="entry name" value="2Fe-2S_ferredoxin-like_sf"/>
</dbReference>
<protein>
    <submittedName>
        <fullName evidence="1">(2Fe-2S)-binding protein</fullName>
    </submittedName>
</protein>
<dbReference type="EMBL" id="JACPNR010000010">
    <property type="protein sequence ID" value="MBI2678835.1"/>
    <property type="molecule type" value="Genomic_DNA"/>
</dbReference>